<reference evidence="1 2" key="1">
    <citation type="journal article" date="2021" name="Nat. Commun.">
        <title>Genetic determinants of endophytism in the Arabidopsis root mycobiome.</title>
        <authorList>
            <person name="Mesny F."/>
            <person name="Miyauchi S."/>
            <person name="Thiergart T."/>
            <person name="Pickel B."/>
            <person name="Atanasova L."/>
            <person name="Karlsson M."/>
            <person name="Huettel B."/>
            <person name="Barry K.W."/>
            <person name="Haridas S."/>
            <person name="Chen C."/>
            <person name="Bauer D."/>
            <person name="Andreopoulos W."/>
            <person name="Pangilinan J."/>
            <person name="LaButti K."/>
            <person name="Riley R."/>
            <person name="Lipzen A."/>
            <person name="Clum A."/>
            <person name="Drula E."/>
            <person name="Henrissat B."/>
            <person name="Kohler A."/>
            <person name="Grigoriev I.V."/>
            <person name="Martin F.M."/>
            <person name="Hacquard S."/>
        </authorList>
    </citation>
    <scope>NUCLEOTIDE SEQUENCE [LARGE SCALE GENOMIC DNA]</scope>
    <source>
        <strain evidence="1 2">MPI-SDFR-AT-0079</strain>
    </source>
</reference>
<dbReference type="Proteomes" id="UP000724584">
    <property type="component" value="Unassembled WGS sequence"/>
</dbReference>
<dbReference type="EMBL" id="JAGIZQ010000006">
    <property type="protein sequence ID" value="KAH6622618.1"/>
    <property type="molecule type" value="Genomic_DNA"/>
</dbReference>
<organism evidence="1 2">
    <name type="scientific">Chaetomium tenue</name>
    <dbReference type="NCBI Taxonomy" id="1854479"/>
    <lineage>
        <taxon>Eukaryota</taxon>
        <taxon>Fungi</taxon>
        <taxon>Dikarya</taxon>
        <taxon>Ascomycota</taxon>
        <taxon>Pezizomycotina</taxon>
        <taxon>Sordariomycetes</taxon>
        <taxon>Sordariomycetidae</taxon>
        <taxon>Sordariales</taxon>
        <taxon>Chaetomiaceae</taxon>
        <taxon>Chaetomium</taxon>
    </lineage>
</organism>
<gene>
    <name evidence="1" type="ORF">F5144DRAFT_497412</name>
</gene>
<comment type="caution">
    <text evidence="1">The sequence shown here is derived from an EMBL/GenBank/DDBJ whole genome shotgun (WGS) entry which is preliminary data.</text>
</comment>
<keyword evidence="2" id="KW-1185">Reference proteome</keyword>
<protein>
    <submittedName>
        <fullName evidence="1">Uncharacterized protein</fullName>
    </submittedName>
</protein>
<sequence>MDVLSWSDTEILEATRKKMGKNLASTDEERSKLRFRMDTESEEKFVAVVIEFGDGGAVIVDGMIEIGQKSNKELHFASSAWQFSGRPRMYYIHQE</sequence>
<evidence type="ECO:0000313" key="1">
    <source>
        <dbReference type="EMBL" id="KAH6622618.1"/>
    </source>
</evidence>
<proteinExistence type="predicted"/>
<name>A0ACB7NYD5_9PEZI</name>
<evidence type="ECO:0000313" key="2">
    <source>
        <dbReference type="Proteomes" id="UP000724584"/>
    </source>
</evidence>
<accession>A0ACB7NYD5</accession>